<name>I3XY11_SULBS</name>
<evidence type="ECO:0000313" key="2">
    <source>
        <dbReference type="Proteomes" id="UP000006176"/>
    </source>
</evidence>
<gene>
    <name evidence="1" type="ordered locus">Sulba_1547</name>
</gene>
<dbReference type="Proteomes" id="UP000006176">
    <property type="component" value="Chromosome"/>
</dbReference>
<dbReference type="EMBL" id="CP003333">
    <property type="protein sequence ID" value="AFL68835.1"/>
    <property type="molecule type" value="Genomic_DNA"/>
</dbReference>
<keyword evidence="2" id="KW-1185">Reference proteome</keyword>
<sequence length="32" mass="3812">MYIQHSVSFDDVRDIFYISNVYIKSVTNRLGM</sequence>
<evidence type="ECO:0000313" key="1">
    <source>
        <dbReference type="EMBL" id="AFL68835.1"/>
    </source>
</evidence>
<protein>
    <submittedName>
        <fullName evidence="1">Uncharacterized protein</fullName>
    </submittedName>
</protein>
<proteinExistence type="predicted"/>
<organism evidence="1 2">
    <name type="scientific">Sulfurospirillum barnesii (strain ATCC 700032 / DSM 10660 / SES-3)</name>
    <dbReference type="NCBI Taxonomy" id="760154"/>
    <lineage>
        <taxon>Bacteria</taxon>
        <taxon>Pseudomonadati</taxon>
        <taxon>Campylobacterota</taxon>
        <taxon>Epsilonproteobacteria</taxon>
        <taxon>Campylobacterales</taxon>
        <taxon>Sulfurospirillaceae</taxon>
        <taxon>Sulfurospirillum</taxon>
    </lineage>
</organism>
<accession>I3XY11</accession>
<dbReference type="HOGENOM" id="CLU_3391753_0_0_7"/>
<dbReference type="KEGG" id="sba:Sulba_1547"/>
<dbReference type="AlphaFoldDB" id="I3XY11"/>
<dbReference type="STRING" id="760154.Sulba_1547"/>
<reference evidence="1 2" key="1">
    <citation type="submission" date="2012-06" db="EMBL/GenBank/DDBJ databases">
        <title>Complete sequence of Sulfurospirillum barnesii SES-3.</title>
        <authorList>
            <consortium name="US DOE Joint Genome Institute"/>
            <person name="Lucas S."/>
            <person name="Han J."/>
            <person name="Lapidus A."/>
            <person name="Cheng J.-F."/>
            <person name="Goodwin L."/>
            <person name="Pitluck S."/>
            <person name="Peters L."/>
            <person name="Ovchinnikova G."/>
            <person name="Lu M."/>
            <person name="Detter J.C."/>
            <person name="Han C."/>
            <person name="Tapia R."/>
            <person name="Land M."/>
            <person name="Hauser L."/>
            <person name="Kyrpides N."/>
            <person name="Ivanova N."/>
            <person name="Pagani I."/>
            <person name="Stolz J."/>
            <person name="Arkin A."/>
            <person name="Dehal P."/>
            <person name="Oremland R."/>
            <person name="Saltikov C."/>
            <person name="Basu P."/>
            <person name="Hollibaugh J."/>
            <person name="Newman D."/>
            <person name="Stolyar S."/>
            <person name="Hazen T."/>
            <person name="Woyke T."/>
        </authorList>
    </citation>
    <scope>NUCLEOTIDE SEQUENCE [LARGE SCALE GENOMIC DNA]</scope>
    <source>
        <strain evidence="2">ATCC 700032 / DSM 10660 / SES-3</strain>
    </source>
</reference>